<organism evidence="1 2">
    <name type="scientific">Aspergillus wentii DTO 134E9</name>
    <dbReference type="NCBI Taxonomy" id="1073089"/>
    <lineage>
        <taxon>Eukaryota</taxon>
        <taxon>Fungi</taxon>
        <taxon>Dikarya</taxon>
        <taxon>Ascomycota</taxon>
        <taxon>Pezizomycotina</taxon>
        <taxon>Eurotiomycetes</taxon>
        <taxon>Eurotiomycetidae</taxon>
        <taxon>Eurotiales</taxon>
        <taxon>Aspergillaceae</taxon>
        <taxon>Aspergillus</taxon>
        <taxon>Aspergillus subgen. Cremei</taxon>
    </lineage>
</organism>
<reference evidence="2" key="1">
    <citation type="journal article" date="2017" name="Genome Biol.">
        <title>Comparative genomics reveals high biological diversity and specific adaptations in the industrially and medically important fungal genus Aspergillus.</title>
        <authorList>
            <person name="de Vries R.P."/>
            <person name="Riley R."/>
            <person name="Wiebenga A."/>
            <person name="Aguilar-Osorio G."/>
            <person name="Amillis S."/>
            <person name="Uchima C.A."/>
            <person name="Anderluh G."/>
            <person name="Asadollahi M."/>
            <person name="Askin M."/>
            <person name="Barry K."/>
            <person name="Battaglia E."/>
            <person name="Bayram O."/>
            <person name="Benocci T."/>
            <person name="Braus-Stromeyer S.A."/>
            <person name="Caldana C."/>
            <person name="Canovas D."/>
            <person name="Cerqueira G.C."/>
            <person name="Chen F."/>
            <person name="Chen W."/>
            <person name="Choi C."/>
            <person name="Clum A."/>
            <person name="Dos Santos R.A."/>
            <person name="Damasio A.R."/>
            <person name="Diallinas G."/>
            <person name="Emri T."/>
            <person name="Fekete E."/>
            <person name="Flipphi M."/>
            <person name="Freyberg S."/>
            <person name="Gallo A."/>
            <person name="Gournas C."/>
            <person name="Habgood R."/>
            <person name="Hainaut M."/>
            <person name="Harispe M.L."/>
            <person name="Henrissat B."/>
            <person name="Hilden K.S."/>
            <person name="Hope R."/>
            <person name="Hossain A."/>
            <person name="Karabika E."/>
            <person name="Karaffa L."/>
            <person name="Karanyi Z."/>
            <person name="Krasevec N."/>
            <person name="Kuo A."/>
            <person name="Kusch H."/>
            <person name="LaButti K."/>
            <person name="Lagendijk E.L."/>
            <person name="Lapidus A."/>
            <person name="Levasseur A."/>
            <person name="Lindquist E."/>
            <person name="Lipzen A."/>
            <person name="Logrieco A.F."/>
            <person name="MacCabe A."/>
            <person name="Maekelae M.R."/>
            <person name="Malavazi I."/>
            <person name="Melin P."/>
            <person name="Meyer V."/>
            <person name="Mielnichuk N."/>
            <person name="Miskei M."/>
            <person name="Molnar A.P."/>
            <person name="Mule G."/>
            <person name="Ngan C.Y."/>
            <person name="Orejas M."/>
            <person name="Orosz E."/>
            <person name="Ouedraogo J.P."/>
            <person name="Overkamp K.M."/>
            <person name="Park H.-S."/>
            <person name="Perrone G."/>
            <person name="Piumi F."/>
            <person name="Punt P.J."/>
            <person name="Ram A.F."/>
            <person name="Ramon A."/>
            <person name="Rauscher S."/>
            <person name="Record E."/>
            <person name="Riano-Pachon D.M."/>
            <person name="Robert V."/>
            <person name="Roehrig J."/>
            <person name="Ruller R."/>
            <person name="Salamov A."/>
            <person name="Salih N.S."/>
            <person name="Samson R.A."/>
            <person name="Sandor E."/>
            <person name="Sanguinetti M."/>
            <person name="Schuetze T."/>
            <person name="Sepcic K."/>
            <person name="Shelest E."/>
            <person name="Sherlock G."/>
            <person name="Sophianopoulou V."/>
            <person name="Squina F.M."/>
            <person name="Sun H."/>
            <person name="Susca A."/>
            <person name="Todd R.B."/>
            <person name="Tsang A."/>
            <person name="Unkles S.E."/>
            <person name="van de Wiele N."/>
            <person name="van Rossen-Uffink D."/>
            <person name="Oliveira J.V."/>
            <person name="Vesth T.C."/>
            <person name="Visser J."/>
            <person name="Yu J.-H."/>
            <person name="Zhou M."/>
            <person name="Andersen M.R."/>
            <person name="Archer D.B."/>
            <person name="Baker S.E."/>
            <person name="Benoit I."/>
            <person name="Brakhage A.A."/>
            <person name="Braus G.H."/>
            <person name="Fischer R."/>
            <person name="Frisvad J.C."/>
            <person name="Goldman G.H."/>
            <person name="Houbraken J."/>
            <person name="Oakley B."/>
            <person name="Pocsi I."/>
            <person name="Scazzocchio C."/>
            <person name="Seiboth B."/>
            <person name="vanKuyk P.A."/>
            <person name="Wortman J."/>
            <person name="Dyer P.S."/>
            <person name="Grigoriev I.V."/>
        </authorList>
    </citation>
    <scope>NUCLEOTIDE SEQUENCE [LARGE SCALE GENOMIC DNA]</scope>
    <source>
        <strain evidence="2">DTO 134E9</strain>
    </source>
</reference>
<keyword evidence="2" id="KW-1185">Reference proteome</keyword>
<accession>A0A1L9R8U9</accession>
<dbReference type="RefSeq" id="XP_040684990.1">
    <property type="nucleotide sequence ID" value="XM_040839004.1"/>
</dbReference>
<dbReference type="EMBL" id="KV878216">
    <property type="protein sequence ID" value="OJJ31313.1"/>
    <property type="molecule type" value="Genomic_DNA"/>
</dbReference>
<gene>
    <name evidence="1" type="ORF">ASPWEDRAFT_689986</name>
</gene>
<dbReference type="Proteomes" id="UP000184383">
    <property type="component" value="Unassembled WGS sequence"/>
</dbReference>
<dbReference type="GeneID" id="63754852"/>
<evidence type="ECO:0000313" key="1">
    <source>
        <dbReference type="EMBL" id="OJJ31313.1"/>
    </source>
</evidence>
<proteinExistence type="predicted"/>
<evidence type="ECO:0000313" key="2">
    <source>
        <dbReference type="Proteomes" id="UP000184383"/>
    </source>
</evidence>
<name>A0A1L9R8U9_ASPWE</name>
<sequence length="258" mass="29276">MKISSIDTCSFLTKVIPVLSPIQSSNISAARNIPKEHAILGHIERYPNTIIQIAHQDSRFHIGLSSASRLIALTELPVGGDPRSVQYTVPFRRTFRRPIELVPLFIHCNSHTPPATVIPLVWITSATEYLNIAAIDIRSHHFHSFTVTPIQLSRSRGNLQLYEYEPRSRKYRISVTVMMIGLCDVWLEMELRKLKVEIRDTAGNGLLMYMSRFIGGPINRCNRNDAEISVFYAGCDAWRSGRNFISTSVIPVFDAYFI</sequence>
<dbReference type="VEuPathDB" id="FungiDB:ASPWEDRAFT_689986"/>
<dbReference type="AlphaFoldDB" id="A0A1L9R8U9"/>
<protein>
    <submittedName>
        <fullName evidence="1">Uncharacterized protein</fullName>
    </submittedName>
</protein>